<dbReference type="EMBL" id="MPUH01000001">
    <property type="protein sequence ID" value="OMJ96308.1"/>
    <property type="molecule type" value="Genomic_DNA"/>
</dbReference>
<gene>
    <name evidence="3" type="ORF">SteCoe_37</name>
</gene>
<feature type="domain" description="EF-hand" evidence="2">
    <location>
        <begin position="1"/>
        <end position="34"/>
    </location>
</feature>
<proteinExistence type="predicted"/>
<sequence>MKTLKETFDYYDEGSKGFLTSHELKCSVIYLTGIKLSKIAMRRLKDRGSMFSLQDLGNIIASQLKEDHGSEVFNALDSQKKGYLTLDDFNNLCDIHAKYLKPAIRESVFREIDSNQDGMVTLRDIQRLVKFTIE</sequence>
<protein>
    <recommendedName>
        <fullName evidence="2">EF-hand domain-containing protein</fullName>
    </recommendedName>
</protein>
<dbReference type="PROSITE" id="PS00018">
    <property type="entry name" value="EF_HAND_1"/>
    <property type="match status" value="1"/>
</dbReference>
<evidence type="ECO:0000259" key="2">
    <source>
        <dbReference type="PROSITE" id="PS50222"/>
    </source>
</evidence>
<dbReference type="Pfam" id="PF13499">
    <property type="entry name" value="EF-hand_7"/>
    <property type="match status" value="1"/>
</dbReference>
<dbReference type="SUPFAM" id="SSF47473">
    <property type="entry name" value="EF-hand"/>
    <property type="match status" value="1"/>
</dbReference>
<keyword evidence="1" id="KW-0106">Calcium</keyword>
<dbReference type="InterPro" id="IPR002048">
    <property type="entry name" value="EF_hand_dom"/>
</dbReference>
<dbReference type="AlphaFoldDB" id="A0A1R2D4X5"/>
<organism evidence="3 4">
    <name type="scientific">Stentor coeruleus</name>
    <dbReference type="NCBI Taxonomy" id="5963"/>
    <lineage>
        <taxon>Eukaryota</taxon>
        <taxon>Sar</taxon>
        <taxon>Alveolata</taxon>
        <taxon>Ciliophora</taxon>
        <taxon>Postciliodesmatophora</taxon>
        <taxon>Heterotrichea</taxon>
        <taxon>Heterotrichida</taxon>
        <taxon>Stentoridae</taxon>
        <taxon>Stentor</taxon>
    </lineage>
</organism>
<comment type="caution">
    <text evidence="3">The sequence shown here is derived from an EMBL/GenBank/DDBJ whole genome shotgun (WGS) entry which is preliminary data.</text>
</comment>
<dbReference type="GO" id="GO:0005509">
    <property type="term" value="F:calcium ion binding"/>
    <property type="evidence" value="ECO:0007669"/>
    <property type="project" value="InterPro"/>
</dbReference>
<evidence type="ECO:0000313" key="4">
    <source>
        <dbReference type="Proteomes" id="UP000187209"/>
    </source>
</evidence>
<dbReference type="Gene3D" id="1.10.238.10">
    <property type="entry name" value="EF-hand"/>
    <property type="match status" value="1"/>
</dbReference>
<evidence type="ECO:0000256" key="1">
    <source>
        <dbReference type="ARBA" id="ARBA00022837"/>
    </source>
</evidence>
<dbReference type="InterPro" id="IPR018247">
    <property type="entry name" value="EF_Hand_1_Ca_BS"/>
</dbReference>
<accession>A0A1R2D4X5</accession>
<name>A0A1R2D4X5_9CILI</name>
<dbReference type="InterPro" id="IPR011992">
    <property type="entry name" value="EF-hand-dom_pair"/>
</dbReference>
<dbReference type="OrthoDB" id="26525at2759"/>
<evidence type="ECO:0000313" key="3">
    <source>
        <dbReference type="EMBL" id="OMJ96308.1"/>
    </source>
</evidence>
<dbReference type="Proteomes" id="UP000187209">
    <property type="component" value="Unassembled WGS sequence"/>
</dbReference>
<dbReference type="PROSITE" id="PS50222">
    <property type="entry name" value="EF_HAND_2"/>
    <property type="match status" value="1"/>
</dbReference>
<reference evidence="3 4" key="1">
    <citation type="submission" date="2016-11" db="EMBL/GenBank/DDBJ databases">
        <title>The macronuclear genome of Stentor coeruleus: a giant cell with tiny introns.</title>
        <authorList>
            <person name="Slabodnick M."/>
            <person name="Ruby J.G."/>
            <person name="Reiff S.B."/>
            <person name="Swart E.C."/>
            <person name="Gosai S."/>
            <person name="Prabakaran S."/>
            <person name="Witkowska E."/>
            <person name="Larue G.E."/>
            <person name="Fisher S."/>
            <person name="Freeman R.M."/>
            <person name="Gunawardena J."/>
            <person name="Chu W."/>
            <person name="Stover N.A."/>
            <person name="Gregory B.D."/>
            <person name="Nowacki M."/>
            <person name="Derisi J."/>
            <person name="Roy S.W."/>
            <person name="Marshall W.F."/>
            <person name="Sood P."/>
        </authorList>
    </citation>
    <scope>NUCLEOTIDE SEQUENCE [LARGE SCALE GENOMIC DNA]</scope>
    <source>
        <strain evidence="3">WM001</strain>
    </source>
</reference>
<keyword evidence="4" id="KW-1185">Reference proteome</keyword>